<organism evidence="1">
    <name type="scientific">Cyriopagopus schmidti</name>
    <name type="common">Chinese bird spider</name>
    <name type="synonym">Haplopelma schmidti</name>
    <dbReference type="NCBI Taxonomy" id="29017"/>
    <lineage>
        <taxon>Eukaryota</taxon>
        <taxon>Metazoa</taxon>
        <taxon>Ecdysozoa</taxon>
        <taxon>Arthropoda</taxon>
        <taxon>Chelicerata</taxon>
        <taxon>Arachnida</taxon>
        <taxon>Araneae</taxon>
        <taxon>Mygalomorphae</taxon>
        <taxon>Avicularoidea</taxon>
        <taxon>Theraphosidae</taxon>
        <taxon>Cyriopagopus</taxon>
    </lineage>
</organism>
<evidence type="ECO:0000313" key="1">
    <source>
        <dbReference type="EMBL" id="ACH48214.1"/>
    </source>
</evidence>
<dbReference type="EMBL" id="EU979511">
    <property type="protein sequence ID" value="ACH48214.1"/>
    <property type="molecule type" value="mRNA"/>
</dbReference>
<dbReference type="AlphaFoldDB" id="B5M6G0"/>
<name>B5M6G0_CYRSC</name>
<proteinExistence type="evidence at transcript level"/>
<protein>
    <submittedName>
        <fullName evidence="1">Transposase</fullName>
    </submittedName>
</protein>
<dbReference type="GO" id="GO:0003676">
    <property type="term" value="F:nucleic acid binding"/>
    <property type="evidence" value="ECO:0007669"/>
    <property type="project" value="InterPro"/>
</dbReference>
<sequence>MLEEQEHYCWLQQDGATCHTSNDTIEMLSEFFHNRLISK</sequence>
<reference evidence="1" key="1">
    <citation type="submission" date="2008-07" db="EMBL/GenBank/DDBJ databases">
        <title>Venomics of the spider Ornithoctonus huwena based on transcriptomic versus proteomic analysis.</title>
        <authorList>
            <person name="Jiang L."/>
            <person name="Peng L."/>
            <person name="Liang S."/>
        </authorList>
    </citation>
    <scope>NUCLEOTIDE SEQUENCE</scope>
</reference>
<accession>B5M6G0</accession>
<dbReference type="InterPro" id="IPR036397">
    <property type="entry name" value="RNaseH_sf"/>
</dbReference>
<dbReference type="Gene3D" id="3.30.420.10">
    <property type="entry name" value="Ribonuclease H-like superfamily/Ribonuclease H"/>
    <property type="match status" value="1"/>
</dbReference>